<feature type="domain" description="F-box" evidence="1">
    <location>
        <begin position="11"/>
        <end position="48"/>
    </location>
</feature>
<dbReference type="PROSITE" id="PS50181">
    <property type="entry name" value="FBOX"/>
    <property type="match status" value="1"/>
</dbReference>
<dbReference type="EMBL" id="JARKIB010000080">
    <property type="protein sequence ID" value="KAJ7746400.1"/>
    <property type="molecule type" value="Genomic_DNA"/>
</dbReference>
<dbReference type="InterPro" id="IPR036047">
    <property type="entry name" value="F-box-like_dom_sf"/>
</dbReference>
<keyword evidence="3" id="KW-1185">Reference proteome</keyword>
<dbReference type="Proteomes" id="UP001215598">
    <property type="component" value="Unassembled WGS sequence"/>
</dbReference>
<evidence type="ECO:0000259" key="1">
    <source>
        <dbReference type="PROSITE" id="PS50181"/>
    </source>
</evidence>
<accession>A0AAD7IPM4</accession>
<dbReference type="AlphaFoldDB" id="A0AAD7IPM4"/>
<sequence>MHDTRVVSKPVTGILRLPNEIILEILQQLTPDAGIFALSTLCKRLHYLCLPIYLAAHGIVAAAELASQDCLTLAPRQLHVLRALGTALFIPSLKRIHCSFSLNSARRGYSPREMDAFLRHIRSLAGFLSILERVDEVTLDFKGCNFWVMSETVDVLQRHTSAISTLLDVILKKQCKVLDVDGGMFAVHPSQFQTVARPPMNKHHTFILGIGRRLGSAFRGNGASSGKPQTNLAAFSIRSSMLLLHPCNSWTMAAINSSSNIVSLSVTHVDIPERSWGEFLSGIHAPTLKYLSLDLSCRLRAATIDGFLGRHPFISTLDLGRDLLLEGDVLSKDRIRHLINLSAPPTYIRFLMAEKHAPTVRHVRVLVKVAPHAPFSAAYLNSALDRCDALRLDSVHLTLVVTVEYASSHWTWFFPDEEPSETTDWTEILRYARALELNATHPSNAFEPLALRWLPSFTALRSVSFSGCLHRHSDAMHFVAHVKQACPEIRSVTLDGETHSTRGFP</sequence>
<gene>
    <name evidence="2" type="ORF">B0H16DRAFT_1854953</name>
</gene>
<name>A0AAD7IPM4_9AGAR</name>
<evidence type="ECO:0000313" key="3">
    <source>
        <dbReference type="Proteomes" id="UP001215598"/>
    </source>
</evidence>
<organism evidence="2 3">
    <name type="scientific">Mycena metata</name>
    <dbReference type="NCBI Taxonomy" id="1033252"/>
    <lineage>
        <taxon>Eukaryota</taxon>
        <taxon>Fungi</taxon>
        <taxon>Dikarya</taxon>
        <taxon>Basidiomycota</taxon>
        <taxon>Agaricomycotina</taxon>
        <taxon>Agaricomycetes</taxon>
        <taxon>Agaricomycetidae</taxon>
        <taxon>Agaricales</taxon>
        <taxon>Marasmiineae</taxon>
        <taxon>Mycenaceae</taxon>
        <taxon>Mycena</taxon>
    </lineage>
</organism>
<dbReference type="SUPFAM" id="SSF81383">
    <property type="entry name" value="F-box domain"/>
    <property type="match status" value="1"/>
</dbReference>
<protein>
    <recommendedName>
        <fullName evidence="1">F-box domain-containing protein</fullName>
    </recommendedName>
</protein>
<proteinExistence type="predicted"/>
<dbReference type="InterPro" id="IPR001810">
    <property type="entry name" value="F-box_dom"/>
</dbReference>
<comment type="caution">
    <text evidence="2">The sequence shown here is derived from an EMBL/GenBank/DDBJ whole genome shotgun (WGS) entry which is preliminary data.</text>
</comment>
<evidence type="ECO:0000313" key="2">
    <source>
        <dbReference type="EMBL" id="KAJ7746400.1"/>
    </source>
</evidence>
<dbReference type="Pfam" id="PF00646">
    <property type="entry name" value="F-box"/>
    <property type="match status" value="1"/>
</dbReference>
<reference evidence="2" key="1">
    <citation type="submission" date="2023-03" db="EMBL/GenBank/DDBJ databases">
        <title>Massive genome expansion in bonnet fungi (Mycena s.s.) driven by repeated elements and novel gene families across ecological guilds.</title>
        <authorList>
            <consortium name="Lawrence Berkeley National Laboratory"/>
            <person name="Harder C.B."/>
            <person name="Miyauchi S."/>
            <person name="Viragh M."/>
            <person name="Kuo A."/>
            <person name="Thoen E."/>
            <person name="Andreopoulos B."/>
            <person name="Lu D."/>
            <person name="Skrede I."/>
            <person name="Drula E."/>
            <person name="Henrissat B."/>
            <person name="Morin E."/>
            <person name="Kohler A."/>
            <person name="Barry K."/>
            <person name="LaButti K."/>
            <person name="Morin E."/>
            <person name="Salamov A."/>
            <person name="Lipzen A."/>
            <person name="Mereny Z."/>
            <person name="Hegedus B."/>
            <person name="Baldrian P."/>
            <person name="Stursova M."/>
            <person name="Weitz H."/>
            <person name="Taylor A."/>
            <person name="Grigoriev I.V."/>
            <person name="Nagy L.G."/>
            <person name="Martin F."/>
            <person name="Kauserud H."/>
        </authorList>
    </citation>
    <scope>NUCLEOTIDE SEQUENCE</scope>
    <source>
        <strain evidence="2">CBHHK182m</strain>
    </source>
</reference>
<dbReference type="CDD" id="cd09917">
    <property type="entry name" value="F-box_SF"/>
    <property type="match status" value="1"/>
</dbReference>